<evidence type="ECO:0000256" key="2">
    <source>
        <dbReference type="SAM" id="Phobius"/>
    </source>
</evidence>
<keyword evidence="2" id="KW-0472">Membrane</keyword>
<keyword evidence="1" id="KW-0175">Coiled coil</keyword>
<evidence type="ECO:0000313" key="4">
    <source>
        <dbReference type="Proteomes" id="UP000076078"/>
    </source>
</evidence>
<dbReference type="AlphaFoldDB" id="A0A151ZDD4"/>
<comment type="caution">
    <text evidence="3">The sequence shown here is derived from an EMBL/GenBank/DDBJ whole genome shotgun (WGS) entry which is preliminary data.</text>
</comment>
<evidence type="ECO:0000256" key="1">
    <source>
        <dbReference type="SAM" id="Coils"/>
    </source>
</evidence>
<proteinExistence type="predicted"/>
<feature type="transmembrane region" description="Helical" evidence="2">
    <location>
        <begin position="6"/>
        <end position="27"/>
    </location>
</feature>
<dbReference type="InParanoid" id="A0A151ZDD4"/>
<sequence>MNQLELPLSFILSIVFFIFIISAIYCFRNNNYNKNNSNKIEKLNLTILERENERDEMIKLYKKLQKEHEEHLLDFLYMFTNNQRELILKDSIIEKMNSQLLVDEKELEMAETKATADATEIASLKLMVNGMELDIRSANGVIKSQEYEINGLVQKLNSFSRHSQLVSQLYEETMAESDSIIQKLGEEAIKRLQEFDIVLEEERNGFRDDLELVKKQFENRLEMVKLTLNDDLEKCKDRIENDKKIIKSVSDIGTKWGRELFSVAYKYHIAEFVVEDLQHKIHGLEDANENLEEQIKFAAHHLNLFQKEVEHIDQLIKSLEDSLKKTKEEPFVHVHVVDTLERYHGSIKMDFELQNRKSSNTW</sequence>
<keyword evidence="2" id="KW-0812">Transmembrane</keyword>
<organism evidence="3 4">
    <name type="scientific">Tieghemostelium lacteum</name>
    <name type="common">Slime mold</name>
    <name type="synonym">Dictyostelium lacteum</name>
    <dbReference type="NCBI Taxonomy" id="361077"/>
    <lineage>
        <taxon>Eukaryota</taxon>
        <taxon>Amoebozoa</taxon>
        <taxon>Evosea</taxon>
        <taxon>Eumycetozoa</taxon>
        <taxon>Dictyostelia</taxon>
        <taxon>Dictyosteliales</taxon>
        <taxon>Raperosteliaceae</taxon>
        <taxon>Tieghemostelium</taxon>
    </lineage>
</organism>
<reference evidence="3 4" key="1">
    <citation type="submission" date="2015-12" db="EMBL/GenBank/DDBJ databases">
        <title>Dictyostelia acquired genes for synthesis and detection of signals that induce cell-type specialization by lateral gene transfer from prokaryotes.</title>
        <authorList>
            <person name="Gloeckner G."/>
            <person name="Schaap P."/>
        </authorList>
    </citation>
    <scope>NUCLEOTIDE SEQUENCE [LARGE SCALE GENOMIC DNA]</scope>
    <source>
        <strain evidence="3 4">TK</strain>
    </source>
</reference>
<keyword evidence="2" id="KW-1133">Transmembrane helix</keyword>
<feature type="coiled-coil region" evidence="1">
    <location>
        <begin position="47"/>
        <end position="113"/>
    </location>
</feature>
<dbReference type="Proteomes" id="UP000076078">
    <property type="component" value="Unassembled WGS sequence"/>
</dbReference>
<protein>
    <submittedName>
        <fullName evidence="3">WASP-related protein</fullName>
    </submittedName>
</protein>
<accession>A0A151ZDD4</accession>
<feature type="coiled-coil region" evidence="1">
    <location>
        <begin position="274"/>
        <end position="329"/>
    </location>
</feature>
<keyword evidence="4" id="KW-1185">Reference proteome</keyword>
<gene>
    <name evidence="3" type="ORF">DLAC_07236</name>
</gene>
<name>A0A151ZDD4_TIELA</name>
<dbReference type="EMBL" id="LODT01000033">
    <property type="protein sequence ID" value="KYQ91894.1"/>
    <property type="molecule type" value="Genomic_DNA"/>
</dbReference>
<evidence type="ECO:0000313" key="3">
    <source>
        <dbReference type="EMBL" id="KYQ91894.1"/>
    </source>
</evidence>